<evidence type="ECO:0000256" key="3">
    <source>
        <dbReference type="ARBA" id="ARBA00023163"/>
    </source>
</evidence>
<keyword evidence="1" id="KW-0805">Transcription regulation</keyword>
<dbReference type="STRING" id="1798513.A3A40_02120"/>
<dbReference type="GO" id="GO:0003700">
    <property type="term" value="F:DNA-binding transcription factor activity"/>
    <property type="evidence" value="ECO:0007669"/>
    <property type="project" value="InterPro"/>
</dbReference>
<accession>A0A1F6EJW4</accession>
<keyword evidence="2" id="KW-0238">DNA-binding</keyword>
<dbReference type="PANTHER" id="PTHR33154:SF33">
    <property type="entry name" value="TRANSCRIPTIONAL REPRESSOR SDPR"/>
    <property type="match status" value="1"/>
</dbReference>
<comment type="caution">
    <text evidence="5">The sequence shown here is derived from an EMBL/GenBank/DDBJ whole genome shotgun (WGS) entry which is preliminary data.</text>
</comment>
<evidence type="ECO:0000256" key="1">
    <source>
        <dbReference type="ARBA" id="ARBA00023015"/>
    </source>
</evidence>
<dbReference type="PANTHER" id="PTHR33154">
    <property type="entry name" value="TRANSCRIPTIONAL REGULATOR, ARSR FAMILY"/>
    <property type="match status" value="1"/>
</dbReference>
<evidence type="ECO:0000313" key="5">
    <source>
        <dbReference type="EMBL" id="OGG73916.1"/>
    </source>
</evidence>
<reference evidence="5 6" key="1">
    <citation type="journal article" date="2016" name="Nat. Commun.">
        <title>Thousands of microbial genomes shed light on interconnected biogeochemical processes in an aquifer system.</title>
        <authorList>
            <person name="Anantharaman K."/>
            <person name="Brown C.T."/>
            <person name="Hug L.A."/>
            <person name="Sharon I."/>
            <person name="Castelle C.J."/>
            <person name="Probst A.J."/>
            <person name="Thomas B.C."/>
            <person name="Singh A."/>
            <person name="Wilkins M.J."/>
            <person name="Karaoz U."/>
            <person name="Brodie E.L."/>
            <person name="Williams K.H."/>
            <person name="Hubbard S.S."/>
            <person name="Banfield J.F."/>
        </authorList>
    </citation>
    <scope>NUCLEOTIDE SEQUENCE [LARGE SCALE GENOMIC DNA]</scope>
</reference>
<dbReference type="GO" id="GO:0003677">
    <property type="term" value="F:DNA binding"/>
    <property type="evidence" value="ECO:0007669"/>
    <property type="project" value="UniProtKB-KW"/>
</dbReference>
<dbReference type="InterPro" id="IPR051081">
    <property type="entry name" value="HTH_MetalResp_TranReg"/>
</dbReference>
<dbReference type="NCBIfam" id="NF033788">
    <property type="entry name" value="HTH_metalloreg"/>
    <property type="match status" value="1"/>
</dbReference>
<dbReference type="CDD" id="cd00090">
    <property type="entry name" value="HTH_ARSR"/>
    <property type="match status" value="1"/>
</dbReference>
<protein>
    <recommendedName>
        <fullName evidence="4">HTH arsR-type domain-containing protein</fullName>
    </recommendedName>
</protein>
<proteinExistence type="predicted"/>
<keyword evidence="3" id="KW-0804">Transcription</keyword>
<evidence type="ECO:0000313" key="6">
    <source>
        <dbReference type="Proteomes" id="UP000178427"/>
    </source>
</evidence>
<dbReference type="Pfam" id="PF01022">
    <property type="entry name" value="HTH_5"/>
    <property type="match status" value="1"/>
</dbReference>
<dbReference type="AlphaFoldDB" id="A0A1F6EJW4"/>
<dbReference type="InterPro" id="IPR036390">
    <property type="entry name" value="WH_DNA-bd_sf"/>
</dbReference>
<dbReference type="InterPro" id="IPR036388">
    <property type="entry name" value="WH-like_DNA-bd_sf"/>
</dbReference>
<dbReference type="InterPro" id="IPR001845">
    <property type="entry name" value="HTH_ArsR_DNA-bd_dom"/>
</dbReference>
<organism evidence="5 6">
    <name type="scientific">Candidatus Kaiserbacteria bacterium RIFCSPLOWO2_01_FULL_54_20</name>
    <dbReference type="NCBI Taxonomy" id="1798513"/>
    <lineage>
        <taxon>Bacteria</taxon>
        <taxon>Candidatus Kaiseribacteriota</taxon>
    </lineage>
</organism>
<feature type="domain" description="HTH arsR-type" evidence="4">
    <location>
        <begin position="1"/>
        <end position="88"/>
    </location>
</feature>
<dbReference type="PRINTS" id="PR00778">
    <property type="entry name" value="HTHARSR"/>
</dbReference>
<dbReference type="Gene3D" id="1.10.10.10">
    <property type="entry name" value="Winged helix-like DNA-binding domain superfamily/Winged helix DNA-binding domain"/>
    <property type="match status" value="1"/>
</dbReference>
<sequence length="88" mass="10213">MNERDVERQLKVLANRRRLAILNLLRKRKEADVSTISEAIRLSFTSTSKHLTMLERVGFVEKEQRSLNVFYRLATDSPKIASAVFAMF</sequence>
<name>A0A1F6EJW4_9BACT</name>
<dbReference type="Proteomes" id="UP000178427">
    <property type="component" value="Unassembled WGS sequence"/>
</dbReference>
<dbReference type="InterPro" id="IPR011991">
    <property type="entry name" value="ArsR-like_HTH"/>
</dbReference>
<gene>
    <name evidence="5" type="ORF">A3A40_02120</name>
</gene>
<evidence type="ECO:0000259" key="4">
    <source>
        <dbReference type="PROSITE" id="PS50987"/>
    </source>
</evidence>
<dbReference type="EMBL" id="MFMA01000025">
    <property type="protein sequence ID" value="OGG73916.1"/>
    <property type="molecule type" value="Genomic_DNA"/>
</dbReference>
<dbReference type="SUPFAM" id="SSF46785">
    <property type="entry name" value="Winged helix' DNA-binding domain"/>
    <property type="match status" value="1"/>
</dbReference>
<dbReference type="PROSITE" id="PS50987">
    <property type="entry name" value="HTH_ARSR_2"/>
    <property type="match status" value="1"/>
</dbReference>
<dbReference type="SMART" id="SM00418">
    <property type="entry name" value="HTH_ARSR"/>
    <property type="match status" value="1"/>
</dbReference>
<evidence type="ECO:0000256" key="2">
    <source>
        <dbReference type="ARBA" id="ARBA00023125"/>
    </source>
</evidence>